<dbReference type="Gene3D" id="1.10.10.10">
    <property type="entry name" value="Winged helix-like DNA-binding domain superfamily/Winged helix DNA-binding domain"/>
    <property type="match status" value="1"/>
</dbReference>
<reference evidence="6" key="1">
    <citation type="submission" date="2016-11" db="EMBL/GenBank/DDBJ databases">
        <authorList>
            <person name="Varghese N."/>
            <person name="Submissions S."/>
        </authorList>
    </citation>
    <scope>NUCLEOTIDE SEQUENCE [LARGE SCALE GENOMIC DNA]</scope>
    <source>
        <strain evidence="6">CGMCC 1.7063</strain>
    </source>
</reference>
<dbReference type="InterPro" id="IPR000792">
    <property type="entry name" value="Tscrpt_reg_LuxR_C"/>
</dbReference>
<accession>A0A1M5AUV9</accession>
<dbReference type="CDD" id="cd06170">
    <property type="entry name" value="LuxR_C_like"/>
    <property type="match status" value="1"/>
</dbReference>
<keyword evidence="1" id="KW-0805">Transcription regulation</keyword>
<dbReference type="GO" id="GO:0003677">
    <property type="term" value="F:DNA binding"/>
    <property type="evidence" value="ECO:0007669"/>
    <property type="project" value="UniProtKB-KW"/>
</dbReference>
<dbReference type="Pfam" id="PF00196">
    <property type="entry name" value="GerE"/>
    <property type="match status" value="1"/>
</dbReference>
<dbReference type="PANTHER" id="PTHR44688:SF16">
    <property type="entry name" value="DNA-BINDING TRANSCRIPTIONAL ACTIVATOR DEVR_DOSR"/>
    <property type="match status" value="1"/>
</dbReference>
<gene>
    <name evidence="5" type="ORF">SAMN04487965_1980</name>
</gene>
<keyword evidence="2 5" id="KW-0238">DNA-binding</keyword>
<dbReference type="RefSeq" id="WP_073274137.1">
    <property type="nucleotide sequence ID" value="NZ_FQVA01000001.1"/>
</dbReference>
<dbReference type="GO" id="GO:0006355">
    <property type="term" value="P:regulation of DNA-templated transcription"/>
    <property type="evidence" value="ECO:0007669"/>
    <property type="project" value="InterPro"/>
</dbReference>
<dbReference type="InterPro" id="IPR036388">
    <property type="entry name" value="WH-like_DNA-bd_sf"/>
</dbReference>
<sequence>MSVELARFEAWNRKAAELLVHSGCVTFYEELVAAIRTLAAVDHPQVWLYCRNQPPRILFYDIDAQEQEVQIDFYRDGSYLLDPFYMAISNNSNASGVYRLTEIGPSEFKQSDYFHSYYAQLDTRDEIVFMMEVDADTSLHLCLMRSHNSDEFSCAELDLLRAAEPMVRNLVVHHMNQLDSASREKPAEWLAVTRTNPGIGNSINQAFNMFGRSILSGRERDVLGLMLRGNSTRYAAEKLGIAVDTLRKHRKHIYEKLDVSSQSELFSLFLNAISSVDSAANEDPLSIYLGSTESRP</sequence>
<protein>
    <submittedName>
        <fullName evidence="5">DNA-binding transcriptional regulator, CsgD family</fullName>
    </submittedName>
</protein>
<dbReference type="PROSITE" id="PS50043">
    <property type="entry name" value="HTH_LUXR_2"/>
    <property type="match status" value="1"/>
</dbReference>
<dbReference type="STRING" id="494016.SAMN04487965_1980"/>
<evidence type="ECO:0000259" key="4">
    <source>
        <dbReference type="PROSITE" id="PS50043"/>
    </source>
</evidence>
<dbReference type="PRINTS" id="PR00038">
    <property type="entry name" value="HTHLUXR"/>
</dbReference>
<evidence type="ECO:0000313" key="5">
    <source>
        <dbReference type="EMBL" id="SHF34051.1"/>
    </source>
</evidence>
<evidence type="ECO:0000313" key="6">
    <source>
        <dbReference type="Proteomes" id="UP000184170"/>
    </source>
</evidence>
<dbReference type="InterPro" id="IPR016032">
    <property type="entry name" value="Sig_transdc_resp-reg_C-effctor"/>
</dbReference>
<dbReference type="EMBL" id="FQVA01000001">
    <property type="protein sequence ID" value="SHF34051.1"/>
    <property type="molecule type" value="Genomic_DNA"/>
</dbReference>
<keyword evidence="3" id="KW-0804">Transcription</keyword>
<organism evidence="5 6">
    <name type="scientific">Microbulbifer donghaiensis</name>
    <dbReference type="NCBI Taxonomy" id="494016"/>
    <lineage>
        <taxon>Bacteria</taxon>
        <taxon>Pseudomonadati</taxon>
        <taxon>Pseudomonadota</taxon>
        <taxon>Gammaproteobacteria</taxon>
        <taxon>Cellvibrionales</taxon>
        <taxon>Microbulbiferaceae</taxon>
        <taxon>Microbulbifer</taxon>
    </lineage>
</organism>
<evidence type="ECO:0000256" key="1">
    <source>
        <dbReference type="ARBA" id="ARBA00023015"/>
    </source>
</evidence>
<keyword evidence="6" id="KW-1185">Reference proteome</keyword>
<dbReference type="Proteomes" id="UP000184170">
    <property type="component" value="Unassembled WGS sequence"/>
</dbReference>
<dbReference type="PANTHER" id="PTHR44688">
    <property type="entry name" value="DNA-BINDING TRANSCRIPTIONAL ACTIVATOR DEVR_DOSR"/>
    <property type="match status" value="1"/>
</dbReference>
<evidence type="ECO:0000256" key="2">
    <source>
        <dbReference type="ARBA" id="ARBA00023125"/>
    </source>
</evidence>
<feature type="domain" description="HTH luxR-type" evidence="4">
    <location>
        <begin position="208"/>
        <end position="273"/>
    </location>
</feature>
<proteinExistence type="predicted"/>
<dbReference type="OrthoDB" id="343383at2"/>
<dbReference type="SUPFAM" id="SSF46894">
    <property type="entry name" value="C-terminal effector domain of the bipartite response regulators"/>
    <property type="match status" value="1"/>
</dbReference>
<dbReference type="SMART" id="SM00421">
    <property type="entry name" value="HTH_LUXR"/>
    <property type="match status" value="1"/>
</dbReference>
<dbReference type="AlphaFoldDB" id="A0A1M5AUV9"/>
<name>A0A1M5AUV9_9GAMM</name>
<evidence type="ECO:0000256" key="3">
    <source>
        <dbReference type="ARBA" id="ARBA00023163"/>
    </source>
</evidence>